<dbReference type="OMA" id="TICFPRI"/>
<dbReference type="AlphaFoldDB" id="A0A0N5CX58"/>
<evidence type="ECO:0000313" key="4">
    <source>
        <dbReference type="Proteomes" id="UP000276776"/>
    </source>
</evidence>
<protein>
    <submittedName>
        <fullName evidence="5">Cobalamin biosynthesis protein CbiM</fullName>
    </submittedName>
</protein>
<organism evidence="5">
    <name type="scientific">Thelazia callipaeda</name>
    <name type="common">Oriental eyeworm</name>
    <name type="synonym">Parasitic nematode</name>
    <dbReference type="NCBI Taxonomy" id="103827"/>
    <lineage>
        <taxon>Eukaryota</taxon>
        <taxon>Metazoa</taxon>
        <taxon>Ecdysozoa</taxon>
        <taxon>Nematoda</taxon>
        <taxon>Chromadorea</taxon>
        <taxon>Rhabditida</taxon>
        <taxon>Spirurina</taxon>
        <taxon>Spiruromorpha</taxon>
        <taxon>Thelazioidea</taxon>
        <taxon>Thelaziidae</taxon>
        <taxon>Thelazia</taxon>
    </lineage>
</organism>
<reference evidence="5" key="1">
    <citation type="submission" date="2017-02" db="UniProtKB">
        <authorList>
            <consortium name="WormBaseParasite"/>
        </authorList>
    </citation>
    <scope>IDENTIFICATION</scope>
</reference>
<keyword evidence="4" id="KW-1185">Reference proteome</keyword>
<accession>A0A0N5CX58</accession>
<keyword evidence="1" id="KW-0472">Membrane</keyword>
<evidence type="ECO:0000256" key="2">
    <source>
        <dbReference type="SAM" id="SignalP"/>
    </source>
</evidence>
<feature type="chain" id="PRO_5043126402" evidence="2">
    <location>
        <begin position="27"/>
        <end position="104"/>
    </location>
</feature>
<dbReference type="WBParaSite" id="TCLT_0000496401-mRNA-1">
    <property type="protein sequence ID" value="TCLT_0000496401-mRNA-1"/>
    <property type="gene ID" value="TCLT_0000496401"/>
</dbReference>
<dbReference type="Proteomes" id="UP000276776">
    <property type="component" value="Unassembled WGS sequence"/>
</dbReference>
<name>A0A0N5CX58_THECL</name>
<reference evidence="3 4" key="2">
    <citation type="submission" date="2018-11" db="EMBL/GenBank/DDBJ databases">
        <authorList>
            <consortium name="Pathogen Informatics"/>
        </authorList>
    </citation>
    <scope>NUCLEOTIDE SEQUENCE [LARGE SCALE GENOMIC DNA]</scope>
</reference>
<feature type="signal peptide" evidence="2">
    <location>
        <begin position="1"/>
        <end position="26"/>
    </location>
</feature>
<keyword evidence="2" id="KW-0732">Signal</keyword>
<proteinExistence type="predicted"/>
<dbReference type="EMBL" id="UYYF01004312">
    <property type="protein sequence ID" value="VDN02142.1"/>
    <property type="molecule type" value="Genomic_DNA"/>
</dbReference>
<evidence type="ECO:0000313" key="5">
    <source>
        <dbReference type="WBParaSite" id="TCLT_0000496401-mRNA-1"/>
    </source>
</evidence>
<evidence type="ECO:0000313" key="3">
    <source>
        <dbReference type="EMBL" id="VDN02142.1"/>
    </source>
</evidence>
<keyword evidence="1" id="KW-0812">Transmembrane</keyword>
<evidence type="ECO:0000256" key="1">
    <source>
        <dbReference type="SAM" id="Phobius"/>
    </source>
</evidence>
<gene>
    <name evidence="3" type="ORF">TCLT_LOCUS4953</name>
</gene>
<feature type="transmembrane region" description="Helical" evidence="1">
    <location>
        <begin position="68"/>
        <end position="92"/>
    </location>
</feature>
<sequence>MFCKNVRNLFIASLLITICFPRISCAELLEQRVEHVQVALVVPESDIDGWTGDSDNCDSVANGAWSQYLLFGMVFGFMTGVVGGILGGFLCWQIRVYKEETISV</sequence>
<keyword evidence="1" id="KW-1133">Transmembrane helix</keyword>